<dbReference type="Pfam" id="PF10604">
    <property type="entry name" value="Polyketide_cyc2"/>
    <property type="match status" value="1"/>
</dbReference>
<keyword evidence="2" id="KW-1185">Reference proteome</keyword>
<gene>
    <name evidence="1" type="ORF">FB384_003919</name>
</gene>
<dbReference type="RefSeq" id="WP_183786067.1">
    <property type="nucleotide sequence ID" value="NZ_JACIBS010000002.1"/>
</dbReference>
<sequence length="145" mass="16560">MTRQVSVTRTIPASAPEIFALLTDPEKHPILDGSGTVRGARGGNPERLELGARFAMDMKLGAKYRITNKVVEFDQDRLIAWRHFNGHRWRWELAPNDDGTTDVTETFDWAPARIAALMDRTPIPRKNEVAIRKTLERLARHFGQR</sequence>
<dbReference type="EMBL" id="JACIBS010000002">
    <property type="protein sequence ID" value="MBB3664968.1"/>
    <property type="molecule type" value="Genomic_DNA"/>
</dbReference>
<dbReference type="Proteomes" id="UP000564573">
    <property type="component" value="Unassembled WGS sequence"/>
</dbReference>
<dbReference type="SUPFAM" id="SSF55961">
    <property type="entry name" value="Bet v1-like"/>
    <property type="match status" value="1"/>
</dbReference>
<reference evidence="1 2" key="1">
    <citation type="submission" date="2020-08" db="EMBL/GenBank/DDBJ databases">
        <title>Sequencing the genomes of 1000 actinobacteria strains.</title>
        <authorList>
            <person name="Klenk H.-P."/>
        </authorList>
    </citation>
    <scope>NUCLEOTIDE SEQUENCE [LARGE SCALE GENOMIC DNA]</scope>
    <source>
        <strain evidence="1 2">DSM 45267</strain>
    </source>
</reference>
<dbReference type="InterPro" id="IPR019587">
    <property type="entry name" value="Polyketide_cyclase/dehydratase"/>
</dbReference>
<proteinExistence type="predicted"/>
<dbReference type="Gene3D" id="3.30.530.20">
    <property type="match status" value="1"/>
</dbReference>
<comment type="caution">
    <text evidence="1">The sequence shown here is derived from an EMBL/GenBank/DDBJ whole genome shotgun (WGS) entry which is preliminary data.</text>
</comment>
<organism evidence="1 2">
    <name type="scientific">Prauserella sediminis</name>
    <dbReference type="NCBI Taxonomy" id="577680"/>
    <lineage>
        <taxon>Bacteria</taxon>
        <taxon>Bacillati</taxon>
        <taxon>Actinomycetota</taxon>
        <taxon>Actinomycetes</taxon>
        <taxon>Pseudonocardiales</taxon>
        <taxon>Pseudonocardiaceae</taxon>
        <taxon>Prauserella</taxon>
        <taxon>Prauserella salsuginis group</taxon>
    </lineage>
</organism>
<dbReference type="InterPro" id="IPR023393">
    <property type="entry name" value="START-like_dom_sf"/>
</dbReference>
<accession>A0A839XV86</accession>
<evidence type="ECO:0000313" key="1">
    <source>
        <dbReference type="EMBL" id="MBB3664968.1"/>
    </source>
</evidence>
<name>A0A839XV86_9PSEU</name>
<evidence type="ECO:0000313" key="2">
    <source>
        <dbReference type="Proteomes" id="UP000564573"/>
    </source>
</evidence>
<dbReference type="AlphaFoldDB" id="A0A839XV86"/>
<protein>
    <submittedName>
        <fullName evidence="1">Uncharacterized protein YndB with AHSA1/START domain</fullName>
    </submittedName>
</protein>